<reference evidence="2" key="2">
    <citation type="submission" date="2021-04" db="EMBL/GenBank/DDBJ databases">
        <authorList>
            <person name="Podell S."/>
        </authorList>
    </citation>
    <scope>NUCLEOTIDE SEQUENCE</scope>
    <source>
        <strain evidence="2">Hildebrandi</strain>
    </source>
</reference>
<protein>
    <recommendedName>
        <fullName evidence="1">DUF6824 domain-containing protein</fullName>
    </recommendedName>
</protein>
<sequence>MILKRNPEVRPPEILEDVNPSFVDNLLSNELRQLDFKTRDEIQEEVHGVRKLARQETPELIETSLAQLQEEIDQIPQKDEYDEAQQYPQTYVNTKAFRLKMLRSELFNPKAAAIRLVKFLEFMKEYYGPAILMRPPRFSDLGTEELELLKAGGQQILPCRERSGRRIAIFIGGHGLGYRVYTRLKLDAFFAWQMSEDETDQKDGAILITWATSETIDVQGDPEDRRESARFFACVPCRMVACHICIPREPVFRFLTSLILMTLGRDGRKATRVHSGTLMERVVCIADEDTNRIKPIFFARSTGTPTELLYALMTFGIPADQMPVTSTGTIKTKNHLQWLKFLITKEAAELNGEEFDGINCPGVNDVLFSLGRQTWCHPGYAMFRGMLEAHYLRRNSSNSSEEKTTITWEIVEEVEQKGGRFLIRDSRGWWVQIKDRNVIRGKVALAFRNHNKRVLARNHCQEEESPVGIRFGERDSKRLKSDGHCCVEFGGDGCIF</sequence>
<feature type="domain" description="DUF6824" evidence="1">
    <location>
        <begin position="365"/>
        <end position="449"/>
    </location>
</feature>
<evidence type="ECO:0000313" key="2">
    <source>
        <dbReference type="EMBL" id="KAG7369115.1"/>
    </source>
</evidence>
<proteinExistence type="predicted"/>
<evidence type="ECO:0000259" key="1">
    <source>
        <dbReference type="Pfam" id="PF20710"/>
    </source>
</evidence>
<organism evidence="2 3">
    <name type="scientific">Nitzschia inconspicua</name>
    <dbReference type="NCBI Taxonomy" id="303405"/>
    <lineage>
        <taxon>Eukaryota</taxon>
        <taxon>Sar</taxon>
        <taxon>Stramenopiles</taxon>
        <taxon>Ochrophyta</taxon>
        <taxon>Bacillariophyta</taxon>
        <taxon>Bacillariophyceae</taxon>
        <taxon>Bacillariophycidae</taxon>
        <taxon>Bacillariales</taxon>
        <taxon>Bacillariaceae</taxon>
        <taxon>Nitzschia</taxon>
    </lineage>
</organism>
<dbReference type="InterPro" id="IPR049227">
    <property type="entry name" value="DUF6824"/>
</dbReference>
<dbReference type="Pfam" id="PF20710">
    <property type="entry name" value="DUF6824"/>
    <property type="match status" value="1"/>
</dbReference>
<keyword evidence="3" id="KW-1185">Reference proteome</keyword>
<comment type="caution">
    <text evidence="2">The sequence shown here is derived from an EMBL/GenBank/DDBJ whole genome shotgun (WGS) entry which is preliminary data.</text>
</comment>
<reference evidence="2" key="1">
    <citation type="journal article" date="2021" name="Sci. Rep.">
        <title>Diploid genomic architecture of Nitzschia inconspicua, an elite biomass production diatom.</title>
        <authorList>
            <person name="Oliver A."/>
            <person name="Podell S."/>
            <person name="Pinowska A."/>
            <person name="Traller J.C."/>
            <person name="Smith S.R."/>
            <person name="McClure R."/>
            <person name="Beliaev A."/>
            <person name="Bohutskyi P."/>
            <person name="Hill E.A."/>
            <person name="Rabines A."/>
            <person name="Zheng H."/>
            <person name="Allen L.Z."/>
            <person name="Kuo A."/>
            <person name="Grigoriev I.V."/>
            <person name="Allen A.E."/>
            <person name="Hazlebeck D."/>
            <person name="Allen E.E."/>
        </authorList>
    </citation>
    <scope>NUCLEOTIDE SEQUENCE</scope>
    <source>
        <strain evidence="2">Hildebrandi</strain>
    </source>
</reference>
<name>A0A9K3Q3H1_9STRA</name>
<dbReference type="Proteomes" id="UP000693970">
    <property type="component" value="Unassembled WGS sequence"/>
</dbReference>
<dbReference type="OrthoDB" id="42195at2759"/>
<dbReference type="AlphaFoldDB" id="A0A9K3Q3H1"/>
<gene>
    <name evidence="2" type="ORF">IV203_031858</name>
</gene>
<evidence type="ECO:0000313" key="3">
    <source>
        <dbReference type="Proteomes" id="UP000693970"/>
    </source>
</evidence>
<accession>A0A9K3Q3H1</accession>
<dbReference type="EMBL" id="JAGRRH010000006">
    <property type="protein sequence ID" value="KAG7369115.1"/>
    <property type="molecule type" value="Genomic_DNA"/>
</dbReference>